<dbReference type="Gene3D" id="3.40.1170.60">
    <property type="match status" value="1"/>
</dbReference>
<evidence type="ECO:0000256" key="12">
    <source>
        <dbReference type="ARBA" id="ARBA00023125"/>
    </source>
</evidence>
<dbReference type="InterPro" id="IPR036775">
    <property type="entry name" value="DNA_pol_Y-fam_lit_finger_sf"/>
</dbReference>
<evidence type="ECO:0000256" key="1">
    <source>
        <dbReference type="ARBA" id="ARBA00004496"/>
    </source>
</evidence>
<dbReference type="GO" id="GO:0009432">
    <property type="term" value="P:SOS response"/>
    <property type="evidence" value="ECO:0007669"/>
    <property type="project" value="TreeGrafter"/>
</dbReference>
<evidence type="ECO:0000313" key="18">
    <source>
        <dbReference type="EMBL" id="MBB5225664.1"/>
    </source>
</evidence>
<evidence type="ECO:0000313" key="19">
    <source>
        <dbReference type="Proteomes" id="UP000518887"/>
    </source>
</evidence>
<dbReference type="Gene3D" id="3.30.1490.100">
    <property type="entry name" value="DNA polymerase, Y-family, little finger domain"/>
    <property type="match status" value="1"/>
</dbReference>
<evidence type="ECO:0000256" key="9">
    <source>
        <dbReference type="ARBA" id="ARBA00022763"/>
    </source>
</evidence>
<keyword evidence="5 15" id="KW-0808">Transferase</keyword>
<dbReference type="RefSeq" id="WP_184658171.1">
    <property type="nucleotide sequence ID" value="NZ_CP031518.1"/>
</dbReference>
<feature type="domain" description="UmuC" evidence="17">
    <location>
        <begin position="5"/>
        <end position="187"/>
    </location>
</feature>
<comment type="catalytic activity">
    <reaction evidence="14 15">
        <text>DNA(n) + a 2'-deoxyribonucleoside 5'-triphosphate = DNA(n+1) + diphosphate</text>
        <dbReference type="Rhea" id="RHEA:22508"/>
        <dbReference type="Rhea" id="RHEA-COMP:17339"/>
        <dbReference type="Rhea" id="RHEA-COMP:17340"/>
        <dbReference type="ChEBI" id="CHEBI:33019"/>
        <dbReference type="ChEBI" id="CHEBI:61560"/>
        <dbReference type="ChEBI" id="CHEBI:173112"/>
        <dbReference type="EC" id="2.7.7.7"/>
    </reaction>
</comment>
<feature type="active site" evidence="15">
    <location>
        <position position="106"/>
    </location>
</feature>
<evidence type="ECO:0000256" key="6">
    <source>
        <dbReference type="ARBA" id="ARBA00022695"/>
    </source>
</evidence>
<dbReference type="GO" id="GO:0042276">
    <property type="term" value="P:error-prone translesion synthesis"/>
    <property type="evidence" value="ECO:0007669"/>
    <property type="project" value="TreeGrafter"/>
</dbReference>
<comment type="subcellular location">
    <subcellularLocation>
        <location evidence="1 15">Cytoplasm</location>
    </subcellularLocation>
</comment>
<accession>A0A7W8LLQ4</accession>
<dbReference type="GO" id="GO:0003887">
    <property type="term" value="F:DNA-directed DNA polymerase activity"/>
    <property type="evidence" value="ECO:0007669"/>
    <property type="project" value="UniProtKB-UniRule"/>
</dbReference>
<dbReference type="Proteomes" id="UP000518887">
    <property type="component" value="Unassembled WGS sequence"/>
</dbReference>
<evidence type="ECO:0000256" key="13">
    <source>
        <dbReference type="ARBA" id="ARBA00023204"/>
    </source>
</evidence>
<dbReference type="Gene3D" id="3.30.70.270">
    <property type="match status" value="1"/>
</dbReference>
<dbReference type="SUPFAM" id="SSF56672">
    <property type="entry name" value="DNA/RNA polymerases"/>
    <property type="match status" value="1"/>
</dbReference>
<dbReference type="InterPro" id="IPR022880">
    <property type="entry name" value="DNApol_IV"/>
</dbReference>
<protein>
    <recommendedName>
        <fullName evidence="15">DNA polymerase IV</fullName>
        <shortName evidence="15">Pol IV</shortName>
        <ecNumber evidence="15">2.7.7.7</ecNumber>
    </recommendedName>
</protein>
<dbReference type="GO" id="GO:0003684">
    <property type="term" value="F:damaged DNA binding"/>
    <property type="evidence" value="ECO:0007669"/>
    <property type="project" value="InterPro"/>
</dbReference>
<evidence type="ECO:0000256" key="10">
    <source>
        <dbReference type="ARBA" id="ARBA00022842"/>
    </source>
</evidence>
<dbReference type="PANTHER" id="PTHR11076:SF33">
    <property type="entry name" value="DNA POLYMERASE KAPPA"/>
    <property type="match status" value="1"/>
</dbReference>
<dbReference type="GO" id="GO:0006261">
    <property type="term" value="P:DNA-templated DNA replication"/>
    <property type="evidence" value="ECO:0007669"/>
    <property type="project" value="UniProtKB-UniRule"/>
</dbReference>
<evidence type="ECO:0000256" key="3">
    <source>
        <dbReference type="ARBA" id="ARBA00022457"/>
    </source>
</evidence>
<feature type="binding site" evidence="15">
    <location>
        <position position="9"/>
    </location>
    <ligand>
        <name>Mg(2+)</name>
        <dbReference type="ChEBI" id="CHEBI:18420"/>
    </ligand>
</feature>
<dbReference type="FunFam" id="3.40.1170.60:FF:000001">
    <property type="entry name" value="DNA polymerase IV"/>
    <property type="match status" value="1"/>
</dbReference>
<comment type="subunit">
    <text evidence="15">Monomer.</text>
</comment>
<dbReference type="InterPro" id="IPR050116">
    <property type="entry name" value="DNA_polymerase-Y"/>
</dbReference>
<dbReference type="InterPro" id="IPR001126">
    <property type="entry name" value="UmuC"/>
</dbReference>
<evidence type="ECO:0000256" key="4">
    <source>
        <dbReference type="ARBA" id="ARBA00022490"/>
    </source>
</evidence>
<proteinExistence type="inferred from homology"/>
<dbReference type="SUPFAM" id="SSF100879">
    <property type="entry name" value="Lesion bypass DNA polymerase (Y-family), little finger domain"/>
    <property type="match status" value="1"/>
</dbReference>
<dbReference type="Pfam" id="PF00817">
    <property type="entry name" value="IMS"/>
    <property type="match status" value="1"/>
</dbReference>
<evidence type="ECO:0000259" key="17">
    <source>
        <dbReference type="PROSITE" id="PS50173"/>
    </source>
</evidence>
<dbReference type="HAMAP" id="MF_01113">
    <property type="entry name" value="DNApol_IV"/>
    <property type="match status" value="1"/>
</dbReference>
<name>A0A7W8LLQ4_9SPIR</name>
<dbReference type="Gene3D" id="1.10.150.20">
    <property type="entry name" value="5' to 3' exonuclease, C-terminal subdomain"/>
    <property type="match status" value="1"/>
</dbReference>
<keyword evidence="19" id="KW-1185">Reference proteome</keyword>
<keyword evidence="7 15" id="KW-0235">DNA replication</keyword>
<keyword evidence="10 15" id="KW-0460">Magnesium</keyword>
<dbReference type="GO" id="GO:0006281">
    <property type="term" value="P:DNA repair"/>
    <property type="evidence" value="ECO:0007669"/>
    <property type="project" value="UniProtKB-UniRule"/>
</dbReference>
<evidence type="ECO:0000256" key="7">
    <source>
        <dbReference type="ARBA" id="ARBA00022705"/>
    </source>
</evidence>
<dbReference type="GO" id="GO:0000287">
    <property type="term" value="F:magnesium ion binding"/>
    <property type="evidence" value="ECO:0007669"/>
    <property type="project" value="UniProtKB-UniRule"/>
</dbReference>
<reference evidence="18 19" key="1">
    <citation type="submission" date="2020-08" db="EMBL/GenBank/DDBJ databases">
        <title>Genomic Encyclopedia of Type Strains, Phase IV (KMG-IV): sequencing the most valuable type-strain genomes for metagenomic binning, comparative biology and taxonomic classification.</title>
        <authorList>
            <person name="Goeker M."/>
        </authorList>
    </citation>
    <scope>NUCLEOTIDE SEQUENCE [LARGE SCALE GENOMIC DNA]</scope>
    <source>
        <strain evidence="18 19">DSM 103462</strain>
    </source>
</reference>
<keyword evidence="4 15" id="KW-0963">Cytoplasm</keyword>
<comment type="similarity">
    <text evidence="2 15">Belongs to the DNA polymerase type-Y family.</text>
</comment>
<keyword evidence="11 15" id="KW-0239">DNA-directed DNA polymerase</keyword>
<dbReference type="InterPro" id="IPR043502">
    <property type="entry name" value="DNA/RNA_pol_sf"/>
</dbReference>
<dbReference type="InterPro" id="IPR017961">
    <property type="entry name" value="DNA_pol_Y-fam_little_finger"/>
</dbReference>
<dbReference type="InterPro" id="IPR043128">
    <property type="entry name" value="Rev_trsase/Diguanyl_cyclase"/>
</dbReference>
<evidence type="ECO:0000256" key="11">
    <source>
        <dbReference type="ARBA" id="ARBA00022932"/>
    </source>
</evidence>
<dbReference type="Pfam" id="PF11799">
    <property type="entry name" value="IMS_C"/>
    <property type="match status" value="1"/>
</dbReference>
<keyword evidence="12 15" id="KW-0238">DNA-binding</keyword>
<keyword evidence="13 15" id="KW-0234">DNA repair</keyword>
<evidence type="ECO:0000256" key="16">
    <source>
        <dbReference type="SAM" id="MobiDB-lite"/>
    </source>
</evidence>
<dbReference type="PANTHER" id="PTHR11076">
    <property type="entry name" value="DNA REPAIR POLYMERASE UMUC / TRANSFERASE FAMILY MEMBER"/>
    <property type="match status" value="1"/>
</dbReference>
<comment type="caution">
    <text evidence="18">The sequence shown here is derived from an EMBL/GenBank/DDBJ whole genome shotgun (WGS) entry which is preliminary data.</text>
</comment>
<gene>
    <name evidence="15" type="primary">dinB</name>
    <name evidence="18" type="ORF">HNP76_001021</name>
</gene>
<comment type="function">
    <text evidence="15">Poorly processive, error-prone DNA polymerase involved in untargeted mutagenesis. Copies undamaged DNA at stalled replication forks, which arise in vivo from mismatched or misaligned primer ends. These misaligned primers can be extended by PolIV. Exhibits no 3'-5' exonuclease (proofreading) activity. May be involved in translesional synthesis, in conjunction with the beta clamp from PolIII.</text>
</comment>
<comment type="cofactor">
    <cofactor evidence="15">
        <name>Mg(2+)</name>
        <dbReference type="ChEBI" id="CHEBI:18420"/>
    </cofactor>
    <text evidence="15">Binds 2 magnesium ions per subunit.</text>
</comment>
<dbReference type="CDD" id="cd03586">
    <property type="entry name" value="PolY_Pol_IV_kappa"/>
    <property type="match status" value="1"/>
</dbReference>
<evidence type="ECO:0000256" key="5">
    <source>
        <dbReference type="ARBA" id="ARBA00022679"/>
    </source>
</evidence>
<evidence type="ECO:0000256" key="14">
    <source>
        <dbReference type="ARBA" id="ARBA00049244"/>
    </source>
</evidence>
<sequence length="1979" mass="218832">MNKIFLHVDLDAFFASVEQLDHPEYRGKPVIVGGLPGDRRSVVSTASYEARKFGVHSAMPTFQAVKLCPQGIFVRGRMKRYHEKSEEVMAIFKNYSPDIQQISVDEAFIDLTGTERLFGDPVETAKKLKAEVLEKTGLTVSVGLASTKYCAKIASGLKKPDGLTVVPFGSETEFMLSLPITKVWGAGNKTLAKLENYGIRSTRDIYMRSEKLLQSLFGKATGTFLYNSVRGNAGADFRAEPKSRSISAENTYEYDLTSPDIIETALLSLCHTVMFRSLREKVRSSSVALKIRYEDFSTVSVQSTSERYVSSVDDLFERAKSLLEKKCDSKLGIRLLGVGLYNLEDEESPRQQELFDFGEEKKRKLESAILKAQEKDPALKITKARLLGAGTLALAMIFLPLQDAGAQSAPKLEKPASSTQKEADGAAGIVFDTSKLPLSDSGNFISIFNRDFGEQNVEFFAEGYWKSTVTGGATYSFGFGSTPVLTTSTPVFAQNVDLSLYFMLNHHWYFEAAFADDFNKNTLAAGYIGDGFLKSARISNRKIIFPSIYSVDEVNRGIGGGNNQAPGISFNWAGEKWQADAALRYDLIQAHEKTWYGKNSVSINEISLSNYNTGSQYFLPGANLIQNVKAIYVESSSGSFRDSKGRKYKKLDGSQYLLLAGQNQILLSKDARAYRQKGVLPAVAVTFYSSIAKEKDGFEEFFSKLEAWFDKSQGGKLKIENYFYPLFVETAKDAGATGKTLGEPYYSIDGEDCLFLQHPGGFSPFAVASRYDCGSGQASDAQIADSQTSTADSDYNVVIDEDNLRFSQQDFFYSNHLYADISLSGDEPADSLEKLIHDSFPLARLNPQIYLGGAYQDEKVLQVRSFTPVKRLEIGTEAVSGTVTVYKNGVLDGSAKYDPESGSITLTSAVASSDHIVARWYEESEDSESGAVSAAGGFKYDFTDRFSADISTSSRWGYSPDREFADSSYSSQGFATLASKASYDGERFSAKNTAALTYENTNTTGNYRILGNDDRDSETYYLSKKAGIDLPDGFSPVLNEKSQAGINPIELKSQNNGSLEAEEGKSDPEISGYALPLEWDFSGKSTGSGNDLAWSAISIYTPGLSGKLGNAGNFSIAIKNPQPEDFFDSENCSLYLQVGLSDDDDFSVEEAEKIPTWKISDSSAEGVSRAFDFSKSGWQIVKVSLSNEDRSIISSLQNYNVRLILTTSDISSLPKNGTIYAGPYEAGELVFNAESEVAVTTENYQASDSSLASAKIKKFNGTSTNKVQVFEWKFDSEQSETQEIIFSRSFKEIDLSDYKKLSFFLKFKSDSEDSDSSVEIRLSRPKSRGKAEEALVYKIPSKNLSESWQEYEIDLTGSRDSNLTKIDRNVVPTRIEIVVRAKEKGSLSFDELYLSENTPFIVAQDKIEANYKIDGAILENENLEILKDLKISASGDGSSSIESENYSSREKNLQSTMSLGFTLTNLKIAGQAALSNAYQNAKSSESEQKNALASASHSLETEKTLFGILSFSENYSFSSSDGSLEKANGAKIDFSNYSLPLSLEGRTKAESDSWSLSQKSGAKVSFKPQKLNFSAESNISQKISTISEINDSSKETEKFRTENYASSWFKITEFSFDRGDERAQKRSVGGKSSLSYAFDRAKLKPELFFETEGNYKSSAKVTFSDTTKSGFNIPFSLAKNNFSFSWTKSSGSTNPVEKGGNYERDTGDLQKSLAEKNYYFTTLPLYDLASSSLAAKVHEADRQSNYYTGNYAFNWRRAFFANKYDFFIPISAKLEASRDIRTGDNLTDFYQIKNTLNHTALNIFGRNGPIPLFSFFSNDEYNSSLSAALKIPRREAENFSYLVSGYFQATFYFSEKNYLKNGFEGSVEGKDDWKAKYTLVWKRDSKSSLGKGLVSIFSEKMAGQTKRITKTDSLNLGASKVSGTSSSTKKYKIDYMHETETQVSKYVSLNTDLGLGYNTTWGKIAIITATATLGATIRF</sequence>
<keyword evidence="9 15" id="KW-0227">DNA damage</keyword>
<keyword evidence="3 15" id="KW-0515">Mutator protein</keyword>
<keyword evidence="8 15" id="KW-0479">Metal-binding</keyword>
<feature type="binding site" evidence="15">
    <location>
        <position position="105"/>
    </location>
    <ligand>
        <name>Mg(2+)</name>
        <dbReference type="ChEBI" id="CHEBI:18420"/>
    </ligand>
</feature>
<evidence type="ECO:0000256" key="15">
    <source>
        <dbReference type="HAMAP-Rule" id="MF_01113"/>
    </source>
</evidence>
<organism evidence="18 19">
    <name type="scientific">Treponema ruminis</name>
    <dbReference type="NCBI Taxonomy" id="744515"/>
    <lineage>
        <taxon>Bacteria</taxon>
        <taxon>Pseudomonadati</taxon>
        <taxon>Spirochaetota</taxon>
        <taxon>Spirochaetia</taxon>
        <taxon>Spirochaetales</taxon>
        <taxon>Treponemataceae</taxon>
        <taxon>Treponema</taxon>
    </lineage>
</organism>
<evidence type="ECO:0000256" key="8">
    <source>
        <dbReference type="ARBA" id="ARBA00022723"/>
    </source>
</evidence>
<dbReference type="GO" id="GO:0005829">
    <property type="term" value="C:cytosol"/>
    <property type="evidence" value="ECO:0007669"/>
    <property type="project" value="TreeGrafter"/>
</dbReference>
<evidence type="ECO:0000256" key="2">
    <source>
        <dbReference type="ARBA" id="ARBA00010945"/>
    </source>
</evidence>
<dbReference type="EC" id="2.7.7.7" evidence="15"/>
<dbReference type="EMBL" id="JACHFQ010000003">
    <property type="protein sequence ID" value="MBB5225664.1"/>
    <property type="molecule type" value="Genomic_DNA"/>
</dbReference>
<dbReference type="NCBIfam" id="NF002677">
    <property type="entry name" value="PRK02406.1"/>
    <property type="match status" value="1"/>
</dbReference>
<dbReference type="PROSITE" id="PS50173">
    <property type="entry name" value="UMUC"/>
    <property type="match status" value="1"/>
</dbReference>
<feature type="region of interest" description="Disordered" evidence="16">
    <location>
        <begin position="1045"/>
        <end position="1067"/>
    </location>
</feature>
<feature type="site" description="Substrate discrimination" evidence="15">
    <location>
        <position position="14"/>
    </location>
</feature>
<keyword evidence="6 15" id="KW-0548">Nucleotidyltransferase</keyword>